<accession>A0ABU5N3S0</accession>
<dbReference type="EMBL" id="JAWJYN010000001">
    <property type="protein sequence ID" value="MDZ8160719.1"/>
    <property type="molecule type" value="Genomic_DNA"/>
</dbReference>
<evidence type="ECO:0000313" key="2">
    <source>
        <dbReference type="EMBL" id="MDZ8160719.1"/>
    </source>
</evidence>
<evidence type="ECO:0000259" key="1">
    <source>
        <dbReference type="Pfam" id="PF01590"/>
    </source>
</evidence>
<dbReference type="Proteomes" id="UP001291912">
    <property type="component" value="Unassembled WGS sequence"/>
</dbReference>
<feature type="domain" description="GAF" evidence="1">
    <location>
        <begin position="119"/>
        <end position="217"/>
    </location>
</feature>
<name>A0ABU5N3S0_9MICO</name>
<reference evidence="2 3" key="1">
    <citation type="submission" date="2023-10" db="EMBL/GenBank/DDBJ databases">
        <title>Microbacterium xanthum sp. nov., isolated from seaweed.</title>
        <authorList>
            <person name="Lee S.D."/>
        </authorList>
    </citation>
    <scope>NUCLEOTIDE SEQUENCE [LARGE SCALE GENOMIC DNA]</scope>
    <source>
        <strain evidence="2 3">KCTC 19124</strain>
    </source>
</reference>
<dbReference type="RefSeq" id="WP_194423409.1">
    <property type="nucleotide sequence ID" value="NZ_BAAAPT010000001.1"/>
</dbReference>
<sequence>MSSAWSRQRGVSPETSRLLIERAHEELVAGNPGDTRLADVRPLVRDSWERSLASLVGAEGLPPMDLSPEELEEYRRAHPLATVMDMVRGLLLPGEAGDSGVVVAVGDASGRLLWVEGDHDIRGRTGDMGFVEGANWSEDAVGTAAPGTALRLDRSVQIHGAEHYNRLVQPWSCTAAPLHDPETRRLLGVIDVTGGVEAVTPQAQLLVDATARAIESELLVARLRRRSETPKRRKARRAPVRATLRVLGRDRGVLETGNPAEPTTSVELSARHAEILLMLATHRAGLSAGALGELVYGDGATDTLRPEMVRLRKVLEGVAPALVPASRPYRLTVDLDTDAQHVVSLLDRGAHRVALAAYTGAVLPDSVAPGVEQLRASVSATLREALMEDAGVDVLLAYADTDEGAEDAELLRLCLEMLPARSPKRAGLVARLDRLTP</sequence>
<dbReference type="Gene3D" id="3.30.450.40">
    <property type="match status" value="1"/>
</dbReference>
<keyword evidence="3" id="KW-1185">Reference proteome</keyword>
<comment type="caution">
    <text evidence="2">The sequence shown here is derived from an EMBL/GenBank/DDBJ whole genome shotgun (WGS) entry which is preliminary data.</text>
</comment>
<evidence type="ECO:0000313" key="3">
    <source>
        <dbReference type="Proteomes" id="UP001291912"/>
    </source>
</evidence>
<protein>
    <submittedName>
        <fullName evidence="2">GAF domain-containing protein</fullName>
    </submittedName>
</protein>
<dbReference type="InterPro" id="IPR003018">
    <property type="entry name" value="GAF"/>
</dbReference>
<organism evidence="2 3">
    <name type="scientific">Microbacterium aquimaris</name>
    <dbReference type="NCBI Taxonomy" id="459816"/>
    <lineage>
        <taxon>Bacteria</taxon>
        <taxon>Bacillati</taxon>
        <taxon>Actinomycetota</taxon>
        <taxon>Actinomycetes</taxon>
        <taxon>Micrococcales</taxon>
        <taxon>Microbacteriaceae</taxon>
        <taxon>Microbacterium</taxon>
    </lineage>
</organism>
<dbReference type="Pfam" id="PF01590">
    <property type="entry name" value="GAF"/>
    <property type="match status" value="1"/>
</dbReference>
<gene>
    <name evidence="2" type="ORF">R2Q92_02660</name>
</gene>
<dbReference type="InterPro" id="IPR029016">
    <property type="entry name" value="GAF-like_dom_sf"/>
</dbReference>
<proteinExistence type="predicted"/>